<reference evidence="2 3" key="1">
    <citation type="submission" date="2024-09" db="EMBL/GenBank/DDBJ databases">
        <title>T2T genomes of carrot and Alternaria dauci and their utility for understanding host-pathogen interaction during carrot leaf blight disease.</title>
        <authorList>
            <person name="Liu W."/>
            <person name="Xu S."/>
            <person name="Ou C."/>
            <person name="Liu X."/>
            <person name="Zhuang F."/>
            <person name="Deng X.W."/>
        </authorList>
    </citation>
    <scope>NUCLEOTIDE SEQUENCE [LARGE SCALE GENOMIC DNA]</scope>
    <source>
        <strain evidence="2 3">A2016</strain>
    </source>
</reference>
<evidence type="ECO:0000313" key="2">
    <source>
        <dbReference type="EMBL" id="KAL1800021.1"/>
    </source>
</evidence>
<protein>
    <recommendedName>
        <fullName evidence="4">Protein kinase domain-containing protein</fullName>
    </recommendedName>
</protein>
<dbReference type="RefSeq" id="XP_069310605.1">
    <property type="nucleotide sequence ID" value="XM_069447650.1"/>
</dbReference>
<dbReference type="InterPro" id="IPR011009">
    <property type="entry name" value="Kinase-like_dom_sf"/>
</dbReference>
<proteinExistence type="predicted"/>
<evidence type="ECO:0000256" key="1">
    <source>
        <dbReference type="SAM" id="MobiDB-lite"/>
    </source>
</evidence>
<evidence type="ECO:0000313" key="3">
    <source>
        <dbReference type="Proteomes" id="UP001578633"/>
    </source>
</evidence>
<gene>
    <name evidence="2" type="ORF">ACET3X_000363</name>
</gene>
<dbReference type="Proteomes" id="UP001578633">
    <property type="component" value="Chromosome 1"/>
</dbReference>
<name>A0ABR3UU67_9PLEO</name>
<comment type="caution">
    <text evidence="2">The sequence shown here is derived from an EMBL/GenBank/DDBJ whole genome shotgun (WGS) entry which is preliminary data.</text>
</comment>
<accession>A0ABR3UU67</accession>
<dbReference type="GeneID" id="96080685"/>
<sequence length="379" mass="42460">MDSCSKTPDQEPPTDPSVTAAPKPPDQLFRVVKTLSTPTSSAGVYLCLPRTLPPPFEPTKEVDVDLQDRTADVHNVYQTVRGNTRLRQQLSLLSYKNWSDVLYENMQYNSASFLEDEHLKMLPQLVVVKMHKNSNVLRNEDSQIERQHKRGGRATLHVGSYVLRAQFTTSPLTSFVCLRPVFGPTLAQFGEASNKNQGSIPGWFVAHICAALIDAVDFLHDEGTVHAKIEASNVMLNLYPTYMHHRYRGYPDVQLIDFALASQSDEDAEERDNRAVLELMEHVITEWSDVAPFMPSVSNFPALSGEGDDPILVLLAFIRMMLAGNHDGCTGLSGLYARAVDIRHEGPRSMPWNVMRLLHADLVIAEELDRAVRDPLVLE</sequence>
<evidence type="ECO:0008006" key="4">
    <source>
        <dbReference type="Google" id="ProtNLM"/>
    </source>
</evidence>
<organism evidence="2 3">
    <name type="scientific">Alternaria dauci</name>
    <dbReference type="NCBI Taxonomy" id="48095"/>
    <lineage>
        <taxon>Eukaryota</taxon>
        <taxon>Fungi</taxon>
        <taxon>Dikarya</taxon>
        <taxon>Ascomycota</taxon>
        <taxon>Pezizomycotina</taxon>
        <taxon>Dothideomycetes</taxon>
        <taxon>Pleosporomycetidae</taxon>
        <taxon>Pleosporales</taxon>
        <taxon>Pleosporineae</taxon>
        <taxon>Pleosporaceae</taxon>
        <taxon>Alternaria</taxon>
        <taxon>Alternaria sect. Porri</taxon>
    </lineage>
</organism>
<dbReference type="Gene3D" id="1.10.510.10">
    <property type="entry name" value="Transferase(Phosphotransferase) domain 1"/>
    <property type="match status" value="1"/>
</dbReference>
<feature type="region of interest" description="Disordered" evidence="1">
    <location>
        <begin position="1"/>
        <end position="25"/>
    </location>
</feature>
<keyword evidence="3" id="KW-1185">Reference proteome</keyword>
<dbReference type="EMBL" id="JBHGVX010000001">
    <property type="protein sequence ID" value="KAL1800021.1"/>
    <property type="molecule type" value="Genomic_DNA"/>
</dbReference>
<dbReference type="SUPFAM" id="SSF56112">
    <property type="entry name" value="Protein kinase-like (PK-like)"/>
    <property type="match status" value="1"/>
</dbReference>